<feature type="non-terminal residue" evidence="1">
    <location>
        <position position="1"/>
    </location>
</feature>
<evidence type="ECO:0000313" key="1">
    <source>
        <dbReference type="EMBL" id="PNX73397.1"/>
    </source>
</evidence>
<accession>A0A2K3L4D6</accession>
<dbReference type="Proteomes" id="UP000236291">
    <property type="component" value="Unassembled WGS sequence"/>
</dbReference>
<organism evidence="1 2">
    <name type="scientific">Trifolium pratense</name>
    <name type="common">Red clover</name>
    <dbReference type="NCBI Taxonomy" id="57577"/>
    <lineage>
        <taxon>Eukaryota</taxon>
        <taxon>Viridiplantae</taxon>
        <taxon>Streptophyta</taxon>
        <taxon>Embryophyta</taxon>
        <taxon>Tracheophyta</taxon>
        <taxon>Spermatophyta</taxon>
        <taxon>Magnoliopsida</taxon>
        <taxon>eudicotyledons</taxon>
        <taxon>Gunneridae</taxon>
        <taxon>Pentapetalae</taxon>
        <taxon>rosids</taxon>
        <taxon>fabids</taxon>
        <taxon>Fabales</taxon>
        <taxon>Fabaceae</taxon>
        <taxon>Papilionoideae</taxon>
        <taxon>50 kb inversion clade</taxon>
        <taxon>NPAAA clade</taxon>
        <taxon>Hologalegina</taxon>
        <taxon>IRL clade</taxon>
        <taxon>Trifolieae</taxon>
        <taxon>Trifolium</taxon>
    </lineage>
</organism>
<dbReference type="EMBL" id="ASHM01025977">
    <property type="protein sequence ID" value="PNX73397.1"/>
    <property type="molecule type" value="Genomic_DNA"/>
</dbReference>
<proteinExistence type="predicted"/>
<comment type="caution">
    <text evidence="1">The sequence shown here is derived from an EMBL/GenBank/DDBJ whole genome shotgun (WGS) entry which is preliminary data.</text>
</comment>
<reference evidence="1 2" key="1">
    <citation type="journal article" date="2014" name="Am. J. Bot.">
        <title>Genome assembly and annotation for red clover (Trifolium pratense; Fabaceae).</title>
        <authorList>
            <person name="Istvanek J."/>
            <person name="Jaros M."/>
            <person name="Krenek A."/>
            <person name="Repkova J."/>
        </authorList>
    </citation>
    <scope>NUCLEOTIDE SEQUENCE [LARGE SCALE GENOMIC DNA]</scope>
    <source>
        <strain evidence="2">cv. Tatra</strain>
        <tissue evidence="1">Young leaves</tissue>
    </source>
</reference>
<protein>
    <submittedName>
        <fullName evidence="1">Uncharacterized protein</fullName>
    </submittedName>
</protein>
<sequence>RNKVCFLLSCRRLLRIEDTVVGGVKEMVWWLFLIRLNFEGVKVCPKKIVFDEGVLAIDTGSGGAPIRRK</sequence>
<reference evidence="1 2" key="2">
    <citation type="journal article" date="2017" name="Front. Plant Sci.">
        <title>Gene Classification and Mining of Molecular Markers Useful in Red Clover (Trifolium pratense) Breeding.</title>
        <authorList>
            <person name="Istvanek J."/>
            <person name="Dluhosova J."/>
            <person name="Dluhos P."/>
            <person name="Patkova L."/>
            <person name="Nedelnik J."/>
            <person name="Repkova J."/>
        </authorList>
    </citation>
    <scope>NUCLEOTIDE SEQUENCE [LARGE SCALE GENOMIC DNA]</scope>
    <source>
        <strain evidence="2">cv. Tatra</strain>
        <tissue evidence="1">Young leaves</tissue>
    </source>
</reference>
<gene>
    <name evidence="1" type="ORF">L195_g029297</name>
</gene>
<dbReference type="AlphaFoldDB" id="A0A2K3L4D6"/>
<evidence type="ECO:0000313" key="2">
    <source>
        <dbReference type="Proteomes" id="UP000236291"/>
    </source>
</evidence>
<name>A0A2K3L4D6_TRIPR</name>